<evidence type="ECO:0000313" key="1">
    <source>
        <dbReference type="EMBL" id="KAJ9080176.1"/>
    </source>
</evidence>
<sequence>MKVSALIASLSTALAAYSDSSRCGSFNNGLMCDPKGQYGPCCSSSGYCGNTPAYCAVENGCQSGCVNLPPPPPVTPPSGCGDGFCDGRMETCNNCPSDCGQCALQYLAKCQTPGHIALTFDDGPDQYAPNLLSIAKNLNIKLTLFVIGNKLSNPVHQKYLKQYHEAGHTIASHTFTHPFVTKLTDCQIRKEMIKTDDAIFNVIGVRPIYMRNPYADSDKRTMALLQSMGYKSIFTTIDSEDTVYANTDPSRILTNTIEGLKADPRVTPLVLTQHETFNASVNYLPAIVGEIQKRNYTIVDISTCFGTAGPYRTDKCGDGKCTGYVEDCGTCPQDCGKCP</sequence>
<evidence type="ECO:0000313" key="2">
    <source>
        <dbReference type="Proteomes" id="UP001165960"/>
    </source>
</evidence>
<dbReference type="Proteomes" id="UP001165960">
    <property type="component" value="Unassembled WGS sequence"/>
</dbReference>
<accession>A0ACC2U0G5</accession>
<name>A0ACC2U0G5_9FUNG</name>
<dbReference type="EMBL" id="QTSX02001593">
    <property type="protein sequence ID" value="KAJ9080176.1"/>
    <property type="molecule type" value="Genomic_DNA"/>
</dbReference>
<proteinExistence type="predicted"/>
<keyword evidence="2" id="KW-1185">Reference proteome</keyword>
<organism evidence="1 2">
    <name type="scientific">Entomophthora muscae</name>
    <dbReference type="NCBI Taxonomy" id="34485"/>
    <lineage>
        <taxon>Eukaryota</taxon>
        <taxon>Fungi</taxon>
        <taxon>Fungi incertae sedis</taxon>
        <taxon>Zoopagomycota</taxon>
        <taxon>Entomophthoromycotina</taxon>
        <taxon>Entomophthoromycetes</taxon>
        <taxon>Entomophthorales</taxon>
        <taxon>Entomophthoraceae</taxon>
        <taxon>Entomophthora</taxon>
    </lineage>
</organism>
<comment type="caution">
    <text evidence="1">The sequence shown here is derived from an EMBL/GenBank/DDBJ whole genome shotgun (WGS) entry which is preliminary data.</text>
</comment>
<reference evidence="1" key="1">
    <citation type="submission" date="2022-04" db="EMBL/GenBank/DDBJ databases">
        <title>Genome of the entomopathogenic fungus Entomophthora muscae.</title>
        <authorList>
            <person name="Elya C."/>
            <person name="Lovett B.R."/>
            <person name="Lee E."/>
            <person name="Macias A.M."/>
            <person name="Hajek A.E."/>
            <person name="De Bivort B.L."/>
            <person name="Kasson M.T."/>
            <person name="De Fine Licht H.H."/>
            <person name="Stajich J.E."/>
        </authorList>
    </citation>
    <scope>NUCLEOTIDE SEQUENCE</scope>
    <source>
        <strain evidence="1">Berkeley</strain>
    </source>
</reference>
<gene>
    <name evidence="1" type="ORF">DSO57_1027877</name>
</gene>
<protein>
    <submittedName>
        <fullName evidence="1">Uncharacterized protein</fullName>
    </submittedName>
</protein>